<evidence type="ECO:0000256" key="4">
    <source>
        <dbReference type="ARBA" id="ARBA00022664"/>
    </source>
</evidence>
<keyword evidence="9" id="KW-0819">tRNA processing</keyword>
<dbReference type="Pfam" id="PF00035">
    <property type="entry name" value="dsrm"/>
    <property type="match status" value="1"/>
</dbReference>
<evidence type="ECO:0000256" key="5">
    <source>
        <dbReference type="ARBA" id="ARBA00022722"/>
    </source>
</evidence>
<keyword evidence="7 9" id="KW-0378">Hydrolase</keyword>
<dbReference type="EMBL" id="LBRM01000004">
    <property type="protein sequence ID" value="KKP98382.1"/>
    <property type="molecule type" value="Genomic_DNA"/>
</dbReference>
<keyword evidence="9" id="KW-0699">rRNA-binding</keyword>
<dbReference type="GO" id="GO:0004525">
    <property type="term" value="F:ribonuclease III activity"/>
    <property type="evidence" value="ECO:0007669"/>
    <property type="project" value="UniProtKB-UniRule"/>
</dbReference>
<dbReference type="AlphaFoldDB" id="A0A0G0H382"/>
<evidence type="ECO:0000259" key="10">
    <source>
        <dbReference type="PROSITE" id="PS50137"/>
    </source>
</evidence>
<keyword evidence="3 9" id="KW-0698">rRNA processing</keyword>
<evidence type="ECO:0000256" key="3">
    <source>
        <dbReference type="ARBA" id="ARBA00022552"/>
    </source>
</evidence>
<comment type="subunit">
    <text evidence="9">Homodimer.</text>
</comment>
<keyword evidence="5 9" id="KW-0540">Nuclease</keyword>
<dbReference type="Pfam" id="PF14622">
    <property type="entry name" value="Ribonucleas_3_3"/>
    <property type="match status" value="1"/>
</dbReference>
<dbReference type="EC" id="3.1.26.3" evidence="9"/>
<feature type="domain" description="RNase III" evidence="11">
    <location>
        <begin position="18"/>
        <end position="147"/>
    </location>
</feature>
<dbReference type="PATRIC" id="fig|1618728.3.peg.133"/>
<keyword evidence="8 9" id="KW-0694">RNA-binding</keyword>
<comment type="catalytic activity">
    <reaction evidence="1 9">
        <text>Endonucleolytic cleavage to 5'-phosphomonoester.</text>
        <dbReference type="EC" id="3.1.26.3"/>
    </reaction>
</comment>
<dbReference type="CDD" id="cd00593">
    <property type="entry name" value="RIBOc"/>
    <property type="match status" value="1"/>
</dbReference>
<sequence>MESYKVYKVKSKNIMIRFSDFEKNTKIIFKDKNLLKQAFIHRSYINENPGSFLSHNERLEFLGDAVLELIVTDFLYKKYLNYTEGELTAIRSALVNAVIISEVALKIGMNDYLLLSKGEARDNGKARQYILANTYEAYVGAVYLDQGYDVANKFIAATLLPHTEEIVSKKLWRDAKSLVQEKTQEFVGVTPVYKVLHESGPDHDKHFTVGIYFGPNLITEGKGKSKQEAEQKAAEMALKIKNWIE</sequence>
<dbReference type="PANTHER" id="PTHR11207">
    <property type="entry name" value="RIBONUCLEASE III"/>
    <property type="match status" value="1"/>
</dbReference>
<feature type="binding site" evidence="9">
    <location>
        <position position="136"/>
    </location>
    <ligand>
        <name>Mg(2+)</name>
        <dbReference type="ChEBI" id="CHEBI:18420"/>
    </ligand>
</feature>
<organism evidence="12 13">
    <name type="scientific">Candidatus Nomurabacteria bacterium GW2011_GWA1_36_15</name>
    <dbReference type="NCBI Taxonomy" id="1618728"/>
    <lineage>
        <taxon>Bacteria</taxon>
        <taxon>Candidatus Nomuraibacteriota</taxon>
    </lineage>
</organism>
<comment type="function">
    <text evidence="9">Digests double-stranded RNA. Involved in the processing of primary rRNA transcript to yield the immediate precursors to the large and small rRNAs (23S and 16S). Processes some mRNAs, and tRNAs when they are encoded in the rRNA operon. Processes pre-crRNA and tracrRNA of type II CRISPR loci if present in the organism.</text>
</comment>
<feature type="binding site" evidence="9">
    <location>
        <position position="133"/>
    </location>
    <ligand>
        <name>Mg(2+)</name>
        <dbReference type="ChEBI" id="CHEBI:18420"/>
    </ligand>
</feature>
<dbReference type="GO" id="GO:0003725">
    <property type="term" value="F:double-stranded RNA binding"/>
    <property type="evidence" value="ECO:0007669"/>
    <property type="project" value="TreeGrafter"/>
</dbReference>
<keyword evidence="6 9" id="KW-0255">Endonuclease</keyword>
<name>A0A0G0H382_9BACT</name>
<feature type="binding site" evidence="9">
    <location>
        <position position="60"/>
    </location>
    <ligand>
        <name>Mg(2+)</name>
        <dbReference type="ChEBI" id="CHEBI:18420"/>
    </ligand>
</feature>
<dbReference type="InterPro" id="IPR036389">
    <property type="entry name" value="RNase_III_sf"/>
</dbReference>
<keyword evidence="9" id="KW-0479">Metal-binding</keyword>
<feature type="domain" description="DRBM" evidence="10">
    <location>
        <begin position="174"/>
        <end position="239"/>
    </location>
</feature>
<gene>
    <name evidence="9" type="primary">rnc</name>
    <name evidence="12" type="ORF">US05_C0004G0013</name>
</gene>
<evidence type="ECO:0000313" key="13">
    <source>
        <dbReference type="Proteomes" id="UP000034606"/>
    </source>
</evidence>
<proteinExistence type="inferred from homology"/>
<dbReference type="SUPFAM" id="SSF69065">
    <property type="entry name" value="RNase III domain-like"/>
    <property type="match status" value="1"/>
</dbReference>
<dbReference type="GO" id="GO:0046872">
    <property type="term" value="F:metal ion binding"/>
    <property type="evidence" value="ECO:0007669"/>
    <property type="project" value="UniProtKB-KW"/>
</dbReference>
<dbReference type="Gene3D" id="1.10.1520.10">
    <property type="entry name" value="Ribonuclease III domain"/>
    <property type="match status" value="1"/>
</dbReference>
<dbReference type="PROSITE" id="PS50137">
    <property type="entry name" value="DS_RBD"/>
    <property type="match status" value="1"/>
</dbReference>
<protein>
    <recommendedName>
        <fullName evidence="9">Ribonuclease 3</fullName>
        <ecNumber evidence="9">3.1.26.3</ecNumber>
    </recommendedName>
    <alternativeName>
        <fullName evidence="9">Ribonuclease III</fullName>
        <shortName evidence="9">RNase III</shortName>
    </alternativeName>
</protein>
<evidence type="ECO:0000313" key="12">
    <source>
        <dbReference type="EMBL" id="KKP98382.1"/>
    </source>
</evidence>
<evidence type="ECO:0000256" key="8">
    <source>
        <dbReference type="ARBA" id="ARBA00022884"/>
    </source>
</evidence>
<dbReference type="PROSITE" id="PS00517">
    <property type="entry name" value="RNASE_3_1"/>
    <property type="match status" value="1"/>
</dbReference>
<comment type="subcellular location">
    <subcellularLocation>
        <location evidence="9">Cytoplasm</location>
    </subcellularLocation>
</comment>
<dbReference type="SMART" id="SM00358">
    <property type="entry name" value="DSRM"/>
    <property type="match status" value="1"/>
</dbReference>
<comment type="similarity">
    <text evidence="2">Belongs to the ribonuclease III family.</text>
</comment>
<feature type="active site" evidence="9">
    <location>
        <position position="64"/>
    </location>
</feature>
<feature type="active site" evidence="9">
    <location>
        <position position="136"/>
    </location>
</feature>
<dbReference type="SMART" id="SM00535">
    <property type="entry name" value="RIBOc"/>
    <property type="match status" value="1"/>
</dbReference>
<dbReference type="PROSITE" id="PS50142">
    <property type="entry name" value="RNASE_3_2"/>
    <property type="match status" value="1"/>
</dbReference>
<dbReference type="HAMAP" id="MF_00104">
    <property type="entry name" value="RNase_III"/>
    <property type="match status" value="1"/>
</dbReference>
<dbReference type="CDD" id="cd10845">
    <property type="entry name" value="DSRM_RNAse_III_family"/>
    <property type="match status" value="1"/>
</dbReference>
<dbReference type="InterPro" id="IPR014720">
    <property type="entry name" value="dsRBD_dom"/>
</dbReference>
<dbReference type="GO" id="GO:0008033">
    <property type="term" value="P:tRNA processing"/>
    <property type="evidence" value="ECO:0007669"/>
    <property type="project" value="UniProtKB-KW"/>
</dbReference>
<dbReference type="GO" id="GO:0019843">
    <property type="term" value="F:rRNA binding"/>
    <property type="evidence" value="ECO:0007669"/>
    <property type="project" value="UniProtKB-KW"/>
</dbReference>
<dbReference type="FunFam" id="1.10.1520.10:FF:000001">
    <property type="entry name" value="Ribonuclease 3"/>
    <property type="match status" value="1"/>
</dbReference>
<evidence type="ECO:0000256" key="2">
    <source>
        <dbReference type="ARBA" id="ARBA00010183"/>
    </source>
</evidence>
<reference evidence="12 13" key="1">
    <citation type="journal article" date="2015" name="Nature">
        <title>rRNA introns, odd ribosomes, and small enigmatic genomes across a large radiation of phyla.</title>
        <authorList>
            <person name="Brown C.T."/>
            <person name="Hug L.A."/>
            <person name="Thomas B.C."/>
            <person name="Sharon I."/>
            <person name="Castelle C.J."/>
            <person name="Singh A."/>
            <person name="Wilkins M.J."/>
            <person name="Williams K.H."/>
            <person name="Banfield J.F."/>
        </authorList>
    </citation>
    <scope>NUCLEOTIDE SEQUENCE [LARGE SCALE GENOMIC DNA]</scope>
</reference>
<evidence type="ECO:0000256" key="1">
    <source>
        <dbReference type="ARBA" id="ARBA00000109"/>
    </source>
</evidence>
<keyword evidence="9" id="KW-0460">Magnesium</keyword>
<evidence type="ECO:0000256" key="9">
    <source>
        <dbReference type="HAMAP-Rule" id="MF_00104"/>
    </source>
</evidence>
<evidence type="ECO:0000256" key="7">
    <source>
        <dbReference type="ARBA" id="ARBA00022801"/>
    </source>
</evidence>
<dbReference type="InterPro" id="IPR000999">
    <property type="entry name" value="RNase_III_dom"/>
</dbReference>
<comment type="cofactor">
    <cofactor evidence="9">
        <name>Mg(2+)</name>
        <dbReference type="ChEBI" id="CHEBI:18420"/>
    </cofactor>
</comment>
<dbReference type="NCBIfam" id="TIGR02191">
    <property type="entry name" value="RNaseIII"/>
    <property type="match status" value="1"/>
</dbReference>
<dbReference type="GO" id="GO:0010468">
    <property type="term" value="P:regulation of gene expression"/>
    <property type="evidence" value="ECO:0007669"/>
    <property type="project" value="TreeGrafter"/>
</dbReference>
<dbReference type="Gene3D" id="3.30.160.20">
    <property type="match status" value="1"/>
</dbReference>
<dbReference type="GO" id="GO:0006397">
    <property type="term" value="P:mRNA processing"/>
    <property type="evidence" value="ECO:0007669"/>
    <property type="project" value="UniProtKB-UniRule"/>
</dbReference>
<dbReference type="InterPro" id="IPR011907">
    <property type="entry name" value="RNase_III"/>
</dbReference>
<evidence type="ECO:0000256" key="6">
    <source>
        <dbReference type="ARBA" id="ARBA00022759"/>
    </source>
</evidence>
<evidence type="ECO:0000259" key="11">
    <source>
        <dbReference type="PROSITE" id="PS50142"/>
    </source>
</evidence>
<keyword evidence="4 9" id="KW-0507">mRNA processing</keyword>
<dbReference type="PANTHER" id="PTHR11207:SF0">
    <property type="entry name" value="RIBONUCLEASE 3"/>
    <property type="match status" value="1"/>
</dbReference>
<comment type="caution">
    <text evidence="12">The sequence shown here is derived from an EMBL/GenBank/DDBJ whole genome shotgun (WGS) entry which is preliminary data.</text>
</comment>
<dbReference type="Proteomes" id="UP000034606">
    <property type="component" value="Unassembled WGS sequence"/>
</dbReference>
<accession>A0A0G0H382</accession>
<dbReference type="GO" id="GO:0006364">
    <property type="term" value="P:rRNA processing"/>
    <property type="evidence" value="ECO:0007669"/>
    <property type="project" value="UniProtKB-UniRule"/>
</dbReference>
<dbReference type="SUPFAM" id="SSF54768">
    <property type="entry name" value="dsRNA-binding domain-like"/>
    <property type="match status" value="1"/>
</dbReference>
<keyword evidence="9" id="KW-0963">Cytoplasm</keyword>
<dbReference type="GO" id="GO:0005737">
    <property type="term" value="C:cytoplasm"/>
    <property type="evidence" value="ECO:0007669"/>
    <property type="project" value="UniProtKB-SubCell"/>
</dbReference>